<dbReference type="InterPro" id="IPR037461">
    <property type="entry name" value="CtCE2-like_dom"/>
</dbReference>
<evidence type="ECO:0000259" key="2">
    <source>
        <dbReference type="Pfam" id="PF13472"/>
    </source>
</evidence>
<name>A0A4Y8SAN7_9SPHI</name>
<reference evidence="4 5" key="1">
    <citation type="journal article" date="2017" name="Int. J. Syst. Evol. Microbiol.">
        <title>Mucilaginibacterpsychrotolerans sp. nov., isolated from peatlands.</title>
        <authorList>
            <person name="Deng Y."/>
            <person name="Shen L."/>
            <person name="Xu B."/>
            <person name="Liu Y."/>
            <person name="Gu Z."/>
            <person name="Liu H."/>
            <person name="Zhou Y."/>
        </authorList>
    </citation>
    <scope>NUCLEOTIDE SEQUENCE [LARGE SCALE GENOMIC DNA]</scope>
    <source>
        <strain evidence="4 5">NH7-4</strain>
    </source>
</reference>
<dbReference type="InterPro" id="IPR052762">
    <property type="entry name" value="PCW_deacetylase/CE"/>
</dbReference>
<dbReference type="PANTHER" id="PTHR37834:SF2">
    <property type="entry name" value="ESTERASE, SGNH HYDROLASE-TYPE"/>
    <property type="match status" value="1"/>
</dbReference>
<evidence type="ECO:0000256" key="1">
    <source>
        <dbReference type="SAM" id="SignalP"/>
    </source>
</evidence>
<dbReference type="Pfam" id="PF13472">
    <property type="entry name" value="Lipase_GDSL_2"/>
    <property type="match status" value="1"/>
</dbReference>
<comment type="caution">
    <text evidence="4">The sequence shown here is derived from an EMBL/GenBank/DDBJ whole genome shotgun (WGS) entry which is preliminary data.</text>
</comment>
<feature type="chain" id="PRO_5021480366" evidence="1">
    <location>
        <begin position="24"/>
        <end position="360"/>
    </location>
</feature>
<dbReference type="Gene3D" id="3.40.50.1110">
    <property type="entry name" value="SGNH hydrolase"/>
    <property type="match status" value="1"/>
</dbReference>
<feature type="domain" description="SGNH hydrolase-type esterase" evidence="2">
    <location>
        <begin position="150"/>
        <end position="318"/>
    </location>
</feature>
<sequence length="360" mass="40825">MKRFSIFHLIVVIGFCFSISCTAETVVSYSDPNIHYMGRVGIKNDAVELTWSASSVVINFEGTSAKATLDDNTGQDFVTVVVDDKMVNTIQLKKYKKKYELASGLPAGPHKLELFKRTEFAMGSMLFYSFTLNDSAKVLPPPTYKHRIEFYGNSITCGYAIEDLEGKDRGTYQFENGYKSYANITARHFNAEYYCIAKSGIGVTVSWFPYVMPDIYDRTNALDSTKLWDFSKYTPEVVVVNLFQNDSWILKQPDNAQFKAHFGDTPPSDEFIINAYQNFIGKIRGKYPDAKIVCALGAMDATKEGSPWPGYIKEAVKRMHDKGIYTNFFPYNGTGKHPNEAEQKVMAANLIKFIEKKFKW</sequence>
<dbReference type="PANTHER" id="PTHR37834">
    <property type="entry name" value="GDSL-LIKE LIPASE/ACYLHYDROLASE DOMAIN PROTEIN (AFU_ORTHOLOGUE AFUA_2G00620)"/>
    <property type="match status" value="1"/>
</dbReference>
<dbReference type="RefSeq" id="WP_133233157.1">
    <property type="nucleotide sequence ID" value="NZ_SOZE01000020.1"/>
</dbReference>
<evidence type="ECO:0000259" key="3">
    <source>
        <dbReference type="Pfam" id="PF17996"/>
    </source>
</evidence>
<dbReference type="InterPro" id="IPR013830">
    <property type="entry name" value="SGNH_hydro"/>
</dbReference>
<dbReference type="InterPro" id="IPR040794">
    <property type="entry name" value="CE2_N"/>
</dbReference>
<keyword evidence="5" id="KW-1185">Reference proteome</keyword>
<dbReference type="SUPFAM" id="SSF52266">
    <property type="entry name" value="SGNH hydrolase"/>
    <property type="match status" value="1"/>
</dbReference>
<evidence type="ECO:0000313" key="5">
    <source>
        <dbReference type="Proteomes" id="UP000297540"/>
    </source>
</evidence>
<gene>
    <name evidence="4" type="ORF">E2R66_18135</name>
</gene>
<feature type="signal peptide" evidence="1">
    <location>
        <begin position="1"/>
        <end position="23"/>
    </location>
</feature>
<keyword evidence="1" id="KW-0732">Signal</keyword>
<evidence type="ECO:0000313" key="4">
    <source>
        <dbReference type="EMBL" id="TFF35627.1"/>
    </source>
</evidence>
<organism evidence="4 5">
    <name type="scientific">Mucilaginibacter psychrotolerans</name>
    <dbReference type="NCBI Taxonomy" id="1524096"/>
    <lineage>
        <taxon>Bacteria</taxon>
        <taxon>Pseudomonadati</taxon>
        <taxon>Bacteroidota</taxon>
        <taxon>Sphingobacteriia</taxon>
        <taxon>Sphingobacteriales</taxon>
        <taxon>Sphingobacteriaceae</taxon>
        <taxon>Mucilaginibacter</taxon>
    </lineage>
</organism>
<dbReference type="CDD" id="cd01831">
    <property type="entry name" value="Endoglucanase_E_like"/>
    <property type="match status" value="1"/>
</dbReference>
<dbReference type="PROSITE" id="PS51257">
    <property type="entry name" value="PROKAR_LIPOPROTEIN"/>
    <property type="match status" value="1"/>
</dbReference>
<proteinExistence type="predicted"/>
<dbReference type="EMBL" id="SOZE01000020">
    <property type="protein sequence ID" value="TFF35627.1"/>
    <property type="molecule type" value="Genomic_DNA"/>
</dbReference>
<protein>
    <submittedName>
        <fullName evidence="4">Electron transporter RnfD</fullName>
    </submittedName>
</protein>
<dbReference type="OrthoDB" id="9801375at2"/>
<dbReference type="Gene3D" id="2.60.120.260">
    <property type="entry name" value="Galactose-binding domain-like"/>
    <property type="match status" value="1"/>
</dbReference>
<feature type="domain" description="Carbohydrate esterase 2 N-terminal" evidence="3">
    <location>
        <begin position="36"/>
        <end position="142"/>
    </location>
</feature>
<dbReference type="InterPro" id="IPR036514">
    <property type="entry name" value="SGNH_hydro_sf"/>
</dbReference>
<dbReference type="Proteomes" id="UP000297540">
    <property type="component" value="Unassembled WGS sequence"/>
</dbReference>
<dbReference type="AlphaFoldDB" id="A0A4Y8SAN7"/>
<accession>A0A4Y8SAN7</accession>
<dbReference type="Pfam" id="PF17996">
    <property type="entry name" value="CE2_N"/>
    <property type="match status" value="1"/>
</dbReference>
<dbReference type="GO" id="GO:0052689">
    <property type="term" value="F:carboxylic ester hydrolase activity"/>
    <property type="evidence" value="ECO:0007669"/>
    <property type="project" value="InterPro"/>
</dbReference>